<dbReference type="Gene3D" id="3.40.50.1820">
    <property type="entry name" value="alpha/beta hydrolase"/>
    <property type="match status" value="1"/>
</dbReference>
<dbReference type="EMBL" id="QPJK01000006">
    <property type="protein sequence ID" value="RCW69294.1"/>
    <property type="molecule type" value="Genomic_DNA"/>
</dbReference>
<sequence length="318" mass="33257">MSAAPGRPKQSRAPSGGSEPRAAGSVGAISAAPGRPKQARAPSGGSEPRAAGSVGATSIADYAVATPAGRLFARSWTPDADLHVPPVLLFHDSLGSVELWRDFPAALAQATGRRVLAYDRLGFGRSDACADALTPAFVRHESLVSVPALCAQLGIDRFVAFGHSVGGAMAVETAVAFGERCTALVTESAQTFPEDCTLEGIRVAQAQFAQPGQLERLARYHGDKARWVLEAWTGTWLSPAFADWSIHALLPAVRCPVLAIHGEDDEYGSLVHPRRIAASVAGPAEALLLPGCGHVPHREQPQAVLAAVARFLAADQKS</sequence>
<organism evidence="3 4">
    <name type="scientific">Pseudorhodoferax soli</name>
    <dbReference type="NCBI Taxonomy" id="545864"/>
    <lineage>
        <taxon>Bacteria</taxon>
        <taxon>Pseudomonadati</taxon>
        <taxon>Pseudomonadota</taxon>
        <taxon>Betaproteobacteria</taxon>
        <taxon>Burkholderiales</taxon>
        <taxon>Comamonadaceae</taxon>
    </lineage>
</organism>
<dbReference type="PANTHER" id="PTHR43689:SF8">
    <property type="entry name" value="ALPHA_BETA-HYDROLASES SUPERFAMILY PROTEIN"/>
    <property type="match status" value="1"/>
</dbReference>
<dbReference type="Proteomes" id="UP000252884">
    <property type="component" value="Unassembled WGS sequence"/>
</dbReference>
<dbReference type="PRINTS" id="PR00111">
    <property type="entry name" value="ABHYDROLASE"/>
</dbReference>
<evidence type="ECO:0000256" key="1">
    <source>
        <dbReference type="SAM" id="MobiDB-lite"/>
    </source>
</evidence>
<comment type="caution">
    <text evidence="3">The sequence shown here is derived from an EMBL/GenBank/DDBJ whole genome shotgun (WGS) entry which is preliminary data.</text>
</comment>
<keyword evidence="4" id="KW-1185">Reference proteome</keyword>
<evidence type="ECO:0000259" key="2">
    <source>
        <dbReference type="Pfam" id="PF12697"/>
    </source>
</evidence>
<reference evidence="3 4" key="1">
    <citation type="submission" date="2018-07" db="EMBL/GenBank/DDBJ databases">
        <title>Genomic Encyclopedia of Type Strains, Phase IV (KMG-IV): sequencing the most valuable type-strain genomes for metagenomic binning, comparative biology and taxonomic classification.</title>
        <authorList>
            <person name="Goeker M."/>
        </authorList>
    </citation>
    <scope>NUCLEOTIDE SEQUENCE [LARGE SCALE GENOMIC DNA]</scope>
    <source>
        <strain evidence="3 4">DSM 21634</strain>
    </source>
</reference>
<dbReference type="AlphaFoldDB" id="A0A368XTF3"/>
<feature type="domain" description="AB hydrolase-1" evidence="2">
    <location>
        <begin position="87"/>
        <end position="307"/>
    </location>
</feature>
<dbReference type="InterPro" id="IPR029058">
    <property type="entry name" value="AB_hydrolase_fold"/>
</dbReference>
<evidence type="ECO:0000313" key="4">
    <source>
        <dbReference type="Proteomes" id="UP000252884"/>
    </source>
</evidence>
<gene>
    <name evidence="3" type="ORF">DES41_106165</name>
</gene>
<name>A0A368XTF3_9BURK</name>
<protein>
    <submittedName>
        <fullName evidence="3">Pimeloyl-ACP methyl ester carboxylesterase</fullName>
    </submittedName>
</protein>
<evidence type="ECO:0000313" key="3">
    <source>
        <dbReference type="EMBL" id="RCW69294.1"/>
    </source>
</evidence>
<dbReference type="InterPro" id="IPR000073">
    <property type="entry name" value="AB_hydrolase_1"/>
</dbReference>
<dbReference type="Pfam" id="PF12697">
    <property type="entry name" value="Abhydrolase_6"/>
    <property type="match status" value="1"/>
</dbReference>
<dbReference type="OrthoDB" id="135231at2"/>
<dbReference type="PANTHER" id="PTHR43689">
    <property type="entry name" value="HYDROLASE"/>
    <property type="match status" value="1"/>
</dbReference>
<dbReference type="SUPFAM" id="SSF53474">
    <property type="entry name" value="alpha/beta-Hydrolases"/>
    <property type="match status" value="1"/>
</dbReference>
<proteinExistence type="predicted"/>
<feature type="region of interest" description="Disordered" evidence="1">
    <location>
        <begin position="1"/>
        <end position="52"/>
    </location>
</feature>
<accession>A0A368XTF3</accession>